<dbReference type="PANTHER" id="PTHR43335:SF2">
    <property type="entry name" value="ABC TRANSPORTER, ATP-BINDING PROTEIN"/>
    <property type="match status" value="1"/>
</dbReference>
<dbReference type="InterPro" id="IPR003593">
    <property type="entry name" value="AAA+_ATPase"/>
</dbReference>
<evidence type="ECO:0000256" key="4">
    <source>
        <dbReference type="ARBA" id="ARBA00022840"/>
    </source>
</evidence>
<proteinExistence type="inferred from homology"/>
<keyword evidence="3" id="KW-0547">Nucleotide-binding</keyword>
<dbReference type="PROSITE" id="PS50893">
    <property type="entry name" value="ABC_TRANSPORTER_2"/>
    <property type="match status" value="1"/>
</dbReference>
<reference evidence="6" key="1">
    <citation type="submission" date="2023-03" db="EMBL/GenBank/DDBJ databases">
        <title>Andean soil-derived lignocellulolytic bacterial consortium as a source of novel taxa and putative plastic-active enzymes.</title>
        <authorList>
            <person name="Diaz-Garcia L."/>
            <person name="Chuvochina M."/>
            <person name="Feuerriegel G."/>
            <person name="Bunk B."/>
            <person name="Sproer C."/>
            <person name="Streit W.R."/>
            <person name="Rodriguez L.M."/>
            <person name="Overmann J."/>
            <person name="Jimenez D.J."/>
        </authorList>
    </citation>
    <scope>NUCLEOTIDE SEQUENCE</scope>
    <source>
        <strain evidence="6">MAG 4610</strain>
    </source>
</reference>
<dbReference type="SUPFAM" id="SSF52540">
    <property type="entry name" value="P-loop containing nucleoside triphosphate hydrolases"/>
    <property type="match status" value="1"/>
</dbReference>
<dbReference type="PANTHER" id="PTHR43335">
    <property type="entry name" value="ABC TRANSPORTER, ATP-BINDING PROTEIN"/>
    <property type="match status" value="1"/>
</dbReference>
<evidence type="ECO:0000259" key="5">
    <source>
        <dbReference type="PROSITE" id="PS50893"/>
    </source>
</evidence>
<sequence length="244" mass="25902">MLDAHVARFAYRRGEARLYDVTVSLDRGRTVLLGPNGAGKSTLLKALAGVVGFEGALAVDGNSVPTGRRRSAAFRRLVGWLPQDVAAFPGLSAREHVAYVGWLKGMPMSQAVPEARRALDTVGLGARAGDLASTLSGGQTRRLGIAGVLVHDPTYLLLDEPTAGLDPRERERLVGILRRIEEERAVLVSTHDTDALIEPDTGIHVLTGGITRFSGSYAAFVAGHPGAAPADRVRHAYAALVPEE</sequence>
<name>A0AAJ5W2K5_9MICO</name>
<evidence type="ECO:0000256" key="2">
    <source>
        <dbReference type="ARBA" id="ARBA00022448"/>
    </source>
</evidence>
<feature type="domain" description="ABC transporter" evidence="5">
    <location>
        <begin position="1"/>
        <end position="233"/>
    </location>
</feature>
<dbReference type="InterPro" id="IPR003439">
    <property type="entry name" value="ABC_transporter-like_ATP-bd"/>
</dbReference>
<evidence type="ECO:0000313" key="7">
    <source>
        <dbReference type="Proteomes" id="UP001213972"/>
    </source>
</evidence>
<comment type="similarity">
    <text evidence="1">Belongs to the ABC transporter superfamily.</text>
</comment>
<dbReference type="Proteomes" id="UP001213972">
    <property type="component" value="Chromosome"/>
</dbReference>
<dbReference type="GO" id="GO:0016887">
    <property type="term" value="F:ATP hydrolysis activity"/>
    <property type="evidence" value="ECO:0007669"/>
    <property type="project" value="InterPro"/>
</dbReference>
<dbReference type="Gene3D" id="3.40.50.300">
    <property type="entry name" value="P-loop containing nucleotide triphosphate hydrolases"/>
    <property type="match status" value="1"/>
</dbReference>
<keyword evidence="2" id="KW-0813">Transport</keyword>
<evidence type="ECO:0000256" key="1">
    <source>
        <dbReference type="ARBA" id="ARBA00005417"/>
    </source>
</evidence>
<protein>
    <submittedName>
        <fullName evidence="6">ATP-binding cassette domain-containing protein</fullName>
    </submittedName>
</protein>
<keyword evidence="4 6" id="KW-0067">ATP-binding</keyword>
<gene>
    <name evidence="6" type="ORF">P0Y48_12250</name>
</gene>
<dbReference type="GO" id="GO:0005524">
    <property type="term" value="F:ATP binding"/>
    <property type="evidence" value="ECO:0007669"/>
    <property type="project" value="UniProtKB-KW"/>
</dbReference>
<evidence type="ECO:0000313" key="6">
    <source>
        <dbReference type="EMBL" id="WEK13215.1"/>
    </source>
</evidence>
<organism evidence="6 7">
    <name type="scientific">Candidatus Microbacterium phytovorans</name>
    <dbReference type="NCBI Taxonomy" id="3121374"/>
    <lineage>
        <taxon>Bacteria</taxon>
        <taxon>Bacillati</taxon>
        <taxon>Actinomycetota</taxon>
        <taxon>Actinomycetes</taxon>
        <taxon>Micrococcales</taxon>
        <taxon>Microbacteriaceae</taxon>
        <taxon>Microbacterium</taxon>
    </lineage>
</organism>
<dbReference type="AlphaFoldDB" id="A0AAJ5W2K5"/>
<dbReference type="SMART" id="SM00382">
    <property type="entry name" value="AAA"/>
    <property type="match status" value="1"/>
</dbReference>
<evidence type="ECO:0000256" key="3">
    <source>
        <dbReference type="ARBA" id="ARBA00022741"/>
    </source>
</evidence>
<dbReference type="EMBL" id="CP119321">
    <property type="protein sequence ID" value="WEK13215.1"/>
    <property type="molecule type" value="Genomic_DNA"/>
</dbReference>
<dbReference type="Pfam" id="PF00005">
    <property type="entry name" value="ABC_tran"/>
    <property type="match status" value="1"/>
</dbReference>
<accession>A0AAJ5W2K5</accession>
<dbReference type="InterPro" id="IPR027417">
    <property type="entry name" value="P-loop_NTPase"/>
</dbReference>